<evidence type="ECO:0000259" key="1">
    <source>
        <dbReference type="Pfam" id="PF10030"/>
    </source>
</evidence>
<sequence length="235" mass="25462">MIRLAVNEWRDWGCAIGGLPGPSLAACENPGVARLENAPENFPRVLAYWRAVPNGEGAIPANRGRYIAALRGEATSPGLWAEPYWSAAFISWVMSAAGVDAPEFAPDASHSRYLDHLDTLAAAWPGLAPFLPRDPLAYAPQAGDLVCRDRSRRPLASWSERARERGQFRPMHCDIVVAAGPGVVEAVGGNVSDSVTLTRLQTDEAGRLVPGEFRAIVVMENRLGRTPPWSVEPRS</sequence>
<organism evidence="2 3">
    <name type="scientific">Roseococcus pinisoli</name>
    <dbReference type="NCBI Taxonomy" id="2835040"/>
    <lineage>
        <taxon>Bacteria</taxon>
        <taxon>Pseudomonadati</taxon>
        <taxon>Pseudomonadota</taxon>
        <taxon>Alphaproteobacteria</taxon>
        <taxon>Acetobacterales</taxon>
        <taxon>Roseomonadaceae</taxon>
        <taxon>Roseococcus</taxon>
    </lineage>
</organism>
<comment type="caution">
    <text evidence="2">The sequence shown here is derived from an EMBL/GenBank/DDBJ whole genome shotgun (WGS) entry which is preliminary data.</text>
</comment>
<feature type="domain" description="DUF2272" evidence="1">
    <location>
        <begin position="81"/>
        <end position="212"/>
    </location>
</feature>
<protein>
    <submittedName>
        <fullName evidence="2">DUF2272 domain-containing protein</fullName>
    </submittedName>
</protein>
<dbReference type="PROSITE" id="PS51257">
    <property type="entry name" value="PROKAR_LIPOPROTEIN"/>
    <property type="match status" value="1"/>
</dbReference>
<proteinExistence type="predicted"/>
<accession>A0ABS5Q911</accession>
<evidence type="ECO:0000313" key="3">
    <source>
        <dbReference type="Proteomes" id="UP000766336"/>
    </source>
</evidence>
<keyword evidence="3" id="KW-1185">Reference proteome</keyword>
<dbReference type="Proteomes" id="UP000766336">
    <property type="component" value="Unassembled WGS sequence"/>
</dbReference>
<reference evidence="2 3" key="1">
    <citation type="submission" date="2021-05" db="EMBL/GenBank/DDBJ databases">
        <title>Roseococcus sp. XZZS9, whole genome shotgun sequencing project.</title>
        <authorList>
            <person name="Zhao G."/>
            <person name="Shen L."/>
        </authorList>
    </citation>
    <scope>NUCLEOTIDE SEQUENCE [LARGE SCALE GENOMIC DNA]</scope>
    <source>
        <strain evidence="2 3">XZZS9</strain>
    </source>
</reference>
<name>A0ABS5Q911_9PROT</name>
<dbReference type="Pfam" id="PF10030">
    <property type="entry name" value="DUF2272"/>
    <property type="match status" value="1"/>
</dbReference>
<evidence type="ECO:0000313" key="2">
    <source>
        <dbReference type="EMBL" id="MBS7809998.1"/>
    </source>
</evidence>
<gene>
    <name evidence="2" type="ORF">KHU32_03550</name>
</gene>
<dbReference type="InterPro" id="IPR019262">
    <property type="entry name" value="DUF2272"/>
</dbReference>
<dbReference type="EMBL" id="JAHCDA010000001">
    <property type="protein sequence ID" value="MBS7809998.1"/>
    <property type="molecule type" value="Genomic_DNA"/>
</dbReference>